<reference evidence="2" key="1">
    <citation type="journal article" date="2022" name="Mol. Ecol. Resour.">
        <title>The genomes of chicory, endive, great burdock and yacon provide insights into Asteraceae palaeo-polyploidization history and plant inulin production.</title>
        <authorList>
            <person name="Fan W."/>
            <person name="Wang S."/>
            <person name="Wang H."/>
            <person name="Wang A."/>
            <person name="Jiang F."/>
            <person name="Liu H."/>
            <person name="Zhao H."/>
            <person name="Xu D."/>
            <person name="Zhang Y."/>
        </authorList>
    </citation>
    <scope>NUCLEOTIDE SEQUENCE [LARGE SCALE GENOMIC DNA]</scope>
    <source>
        <strain evidence="2">cv. Yunnan</strain>
    </source>
</reference>
<name>A0ACB9ID18_9ASTR</name>
<protein>
    <submittedName>
        <fullName evidence="1">Uncharacterized protein</fullName>
    </submittedName>
</protein>
<evidence type="ECO:0000313" key="1">
    <source>
        <dbReference type="EMBL" id="KAI3805558.1"/>
    </source>
</evidence>
<organism evidence="1 2">
    <name type="scientific">Smallanthus sonchifolius</name>
    <dbReference type="NCBI Taxonomy" id="185202"/>
    <lineage>
        <taxon>Eukaryota</taxon>
        <taxon>Viridiplantae</taxon>
        <taxon>Streptophyta</taxon>
        <taxon>Embryophyta</taxon>
        <taxon>Tracheophyta</taxon>
        <taxon>Spermatophyta</taxon>
        <taxon>Magnoliopsida</taxon>
        <taxon>eudicotyledons</taxon>
        <taxon>Gunneridae</taxon>
        <taxon>Pentapetalae</taxon>
        <taxon>asterids</taxon>
        <taxon>campanulids</taxon>
        <taxon>Asterales</taxon>
        <taxon>Asteraceae</taxon>
        <taxon>Asteroideae</taxon>
        <taxon>Heliantheae alliance</taxon>
        <taxon>Millerieae</taxon>
        <taxon>Smallanthus</taxon>
    </lineage>
</organism>
<dbReference type="Proteomes" id="UP001056120">
    <property type="component" value="Linkage Group LG09"/>
</dbReference>
<dbReference type="EMBL" id="CM042026">
    <property type="protein sequence ID" value="KAI3805558.1"/>
    <property type="molecule type" value="Genomic_DNA"/>
</dbReference>
<sequence length="157" mass="18499">MLITHPKGYDFENFLRRMEKDGFQTYKKNPNMSKWKMTRFRYNVQDAAARKIVRSRAPTAILPQYNEEYTHNTLSLLPFTRAYVDAEMHELLVERGALLGPLRIYDLAQMKILTHEDIFVLVAMEIKYTPEGEFFAKDFSNLLVKLSKDIRGIPYED</sequence>
<comment type="caution">
    <text evidence="1">The sequence shown here is derived from an EMBL/GenBank/DDBJ whole genome shotgun (WGS) entry which is preliminary data.</text>
</comment>
<gene>
    <name evidence="1" type="ORF">L1987_28056</name>
</gene>
<reference evidence="1 2" key="2">
    <citation type="journal article" date="2022" name="Mol. Ecol. Resour.">
        <title>The genomes of chicory, endive, great burdock and yacon provide insights into Asteraceae paleo-polyploidization history and plant inulin production.</title>
        <authorList>
            <person name="Fan W."/>
            <person name="Wang S."/>
            <person name="Wang H."/>
            <person name="Wang A."/>
            <person name="Jiang F."/>
            <person name="Liu H."/>
            <person name="Zhao H."/>
            <person name="Xu D."/>
            <person name="Zhang Y."/>
        </authorList>
    </citation>
    <scope>NUCLEOTIDE SEQUENCE [LARGE SCALE GENOMIC DNA]</scope>
    <source>
        <strain evidence="2">cv. Yunnan</strain>
        <tissue evidence="1">Leaves</tissue>
    </source>
</reference>
<proteinExistence type="predicted"/>
<keyword evidence="2" id="KW-1185">Reference proteome</keyword>
<accession>A0ACB9ID18</accession>
<evidence type="ECO:0000313" key="2">
    <source>
        <dbReference type="Proteomes" id="UP001056120"/>
    </source>
</evidence>